<evidence type="ECO:0000313" key="5">
    <source>
        <dbReference type="Proteomes" id="UP000321907"/>
    </source>
</evidence>
<dbReference type="PANTHER" id="PTHR43283:SF11">
    <property type="entry name" value="BETA-LACTAMASE-RELATED DOMAIN-CONTAINING PROTEIN"/>
    <property type="match status" value="1"/>
</dbReference>
<dbReference type="InterPro" id="IPR001466">
    <property type="entry name" value="Beta-lactam-related"/>
</dbReference>
<evidence type="ECO:0000256" key="1">
    <source>
        <dbReference type="ARBA" id="ARBA00022801"/>
    </source>
</evidence>
<dbReference type="AlphaFoldDB" id="A0A5C7FWE6"/>
<feature type="domain" description="Beta-lactamase-related" evidence="3">
    <location>
        <begin position="289"/>
        <end position="628"/>
    </location>
</feature>
<dbReference type="OrthoDB" id="9805821at2"/>
<feature type="signal peptide" evidence="2">
    <location>
        <begin position="1"/>
        <end position="21"/>
    </location>
</feature>
<dbReference type="PANTHER" id="PTHR43283">
    <property type="entry name" value="BETA-LACTAMASE-RELATED"/>
    <property type="match status" value="1"/>
</dbReference>
<reference evidence="4 5" key="1">
    <citation type="submission" date="2019-08" db="EMBL/GenBank/DDBJ databases">
        <title>Lewinella sp. strain SSH13 Genome sequencing and assembly.</title>
        <authorList>
            <person name="Kim I."/>
        </authorList>
    </citation>
    <scope>NUCLEOTIDE SEQUENCE [LARGE SCALE GENOMIC DNA]</scope>
    <source>
        <strain evidence="4 5">SSH13</strain>
    </source>
</reference>
<keyword evidence="1 4" id="KW-0378">Hydrolase</keyword>
<proteinExistence type="predicted"/>
<dbReference type="Proteomes" id="UP000321907">
    <property type="component" value="Unassembled WGS sequence"/>
</dbReference>
<name>A0A5C7FWE6_9BACT</name>
<keyword evidence="2" id="KW-0732">Signal</keyword>
<dbReference type="RefSeq" id="WP_147929550.1">
    <property type="nucleotide sequence ID" value="NZ_VOXD01000005.1"/>
</dbReference>
<gene>
    <name evidence="4" type="ORF">FUA23_04580</name>
</gene>
<dbReference type="Pfam" id="PF00144">
    <property type="entry name" value="Beta-lactamase"/>
    <property type="match status" value="1"/>
</dbReference>
<dbReference type="SUPFAM" id="SSF56601">
    <property type="entry name" value="beta-lactamase/transpeptidase-like"/>
    <property type="match status" value="1"/>
</dbReference>
<feature type="chain" id="PRO_5022982136" evidence="2">
    <location>
        <begin position="22"/>
        <end position="654"/>
    </location>
</feature>
<dbReference type="InterPro" id="IPR050789">
    <property type="entry name" value="Diverse_Enzym_Activities"/>
</dbReference>
<protein>
    <submittedName>
        <fullName evidence="4">Serine hydrolase</fullName>
    </submittedName>
</protein>
<keyword evidence="5" id="KW-1185">Reference proteome</keyword>
<sequence>MKTLSFSLFICLSLFSTPVHAASWTDELFEWFASFFRDDAAEPTRHLLSTQQLDSLRASPTGLLLNEIADADTLTINTSWPYESVDPAGDLERHGRLLRQTVLLTSPVGKLPLEDVPAVRVIYRQDQRPARFIGMARRFADVQEVPFDDVIGYALPVGLDLPTIIVADDPKGQSAFNSDWYHALYELEGDGITLIHFGDANVVTGVPQNWSVLNTPLRCKESEAFLGQAIFGAELIDGRLAQTTPAFRAGTGYRLEPVRKGFRLPEELGIDRRKMDYVDYQINRGIRYRAMPGAQLLVLKDGQVVYEKAYGHHTYRKQPVNPGDLYDLASVTKAAATTLAVMKLYDDGRIALDAEVRDYLPELKKKVIGRYKIERLLAHHTGLQSEIPLTGLIGKQFVAEEMQDAFKLPVGPGRWLSADVPGMIRKNLTGKIGRTRRQVYKYSDLNYYLLQLVVEQIAGEPMNELLEREFYQPMGLGRLGFRPAETFPADQLVPTVSDPWMRGGLLRGYVHDEGAALLGGVAGHAGLFANAHDLGRLFQLFIDEGAVGNQQLLSPETVSLFTTKNRFNYRALGFDRLTGGWQNVINAGASPETFGHLGFSGTSVWADPENDLVFVLLTNRVHPDPKNERFQQMQIRGKVHKGVYQALNSWEPAL</sequence>
<evidence type="ECO:0000313" key="4">
    <source>
        <dbReference type="EMBL" id="TXF90722.1"/>
    </source>
</evidence>
<evidence type="ECO:0000259" key="3">
    <source>
        <dbReference type="Pfam" id="PF00144"/>
    </source>
</evidence>
<dbReference type="GO" id="GO:0016787">
    <property type="term" value="F:hydrolase activity"/>
    <property type="evidence" value="ECO:0007669"/>
    <property type="project" value="UniProtKB-KW"/>
</dbReference>
<accession>A0A5C7FWE6</accession>
<organism evidence="4 5">
    <name type="scientific">Neolewinella aurantiaca</name>
    <dbReference type="NCBI Taxonomy" id="2602767"/>
    <lineage>
        <taxon>Bacteria</taxon>
        <taxon>Pseudomonadati</taxon>
        <taxon>Bacteroidota</taxon>
        <taxon>Saprospiria</taxon>
        <taxon>Saprospirales</taxon>
        <taxon>Lewinellaceae</taxon>
        <taxon>Neolewinella</taxon>
    </lineage>
</organism>
<dbReference type="EMBL" id="VOXD01000005">
    <property type="protein sequence ID" value="TXF90722.1"/>
    <property type="molecule type" value="Genomic_DNA"/>
</dbReference>
<evidence type="ECO:0000256" key="2">
    <source>
        <dbReference type="SAM" id="SignalP"/>
    </source>
</evidence>
<dbReference type="Gene3D" id="3.40.710.10">
    <property type="entry name" value="DD-peptidase/beta-lactamase superfamily"/>
    <property type="match status" value="1"/>
</dbReference>
<comment type="caution">
    <text evidence="4">The sequence shown here is derived from an EMBL/GenBank/DDBJ whole genome shotgun (WGS) entry which is preliminary data.</text>
</comment>
<dbReference type="InterPro" id="IPR012338">
    <property type="entry name" value="Beta-lactam/transpept-like"/>
</dbReference>